<comment type="caution">
    <text evidence="2">The sequence shown here is derived from an EMBL/GenBank/DDBJ whole genome shotgun (WGS) entry which is preliminary data.</text>
</comment>
<dbReference type="Proteomes" id="UP000774326">
    <property type="component" value="Unassembled WGS sequence"/>
</dbReference>
<feature type="compositionally biased region" description="Low complexity" evidence="1">
    <location>
        <begin position="20"/>
        <end position="37"/>
    </location>
</feature>
<dbReference type="AlphaFoldDB" id="A0A9P8TJ61"/>
<dbReference type="EMBL" id="JAEUBG010004755">
    <property type="protein sequence ID" value="KAH3680301.1"/>
    <property type="molecule type" value="Genomic_DNA"/>
</dbReference>
<protein>
    <submittedName>
        <fullName evidence="2">Uncharacterized protein</fullName>
    </submittedName>
</protein>
<organism evidence="2 3">
    <name type="scientific">Wickerhamomyces pijperi</name>
    <name type="common">Yeast</name>
    <name type="synonym">Pichia pijperi</name>
    <dbReference type="NCBI Taxonomy" id="599730"/>
    <lineage>
        <taxon>Eukaryota</taxon>
        <taxon>Fungi</taxon>
        <taxon>Dikarya</taxon>
        <taxon>Ascomycota</taxon>
        <taxon>Saccharomycotina</taxon>
        <taxon>Saccharomycetes</taxon>
        <taxon>Phaffomycetales</taxon>
        <taxon>Wickerhamomycetaceae</taxon>
        <taxon>Wickerhamomyces</taxon>
    </lineage>
</organism>
<gene>
    <name evidence="2" type="ORF">WICPIJ_008330</name>
</gene>
<evidence type="ECO:0000313" key="3">
    <source>
        <dbReference type="Proteomes" id="UP000774326"/>
    </source>
</evidence>
<keyword evidence="3" id="KW-1185">Reference proteome</keyword>
<evidence type="ECO:0000313" key="2">
    <source>
        <dbReference type="EMBL" id="KAH3680301.1"/>
    </source>
</evidence>
<name>A0A9P8TJ61_WICPI</name>
<sequence length="82" mass="8786">MLDFSGNGIEDTGVEEEESFTTSSSFSNSTSLENSASNGSFFNLTLVLLKFSMSSIPWASPLIPSFKSPVSSTLTSGSWNDF</sequence>
<accession>A0A9P8TJ61</accession>
<reference evidence="2" key="1">
    <citation type="journal article" date="2021" name="Open Biol.">
        <title>Shared evolutionary footprints suggest mitochondrial oxidative damage underlies multiple complex I losses in fungi.</title>
        <authorList>
            <person name="Schikora-Tamarit M.A."/>
            <person name="Marcet-Houben M."/>
            <person name="Nosek J."/>
            <person name="Gabaldon T."/>
        </authorList>
    </citation>
    <scope>NUCLEOTIDE SEQUENCE</scope>
    <source>
        <strain evidence="2">CBS2887</strain>
    </source>
</reference>
<proteinExistence type="predicted"/>
<evidence type="ECO:0000256" key="1">
    <source>
        <dbReference type="SAM" id="MobiDB-lite"/>
    </source>
</evidence>
<feature type="region of interest" description="Disordered" evidence="1">
    <location>
        <begin position="1"/>
        <end position="37"/>
    </location>
</feature>
<reference evidence="2" key="2">
    <citation type="submission" date="2021-01" db="EMBL/GenBank/DDBJ databases">
        <authorList>
            <person name="Schikora-Tamarit M.A."/>
        </authorList>
    </citation>
    <scope>NUCLEOTIDE SEQUENCE</scope>
    <source>
        <strain evidence="2">CBS2887</strain>
    </source>
</reference>